<protein>
    <submittedName>
        <fullName evidence="1">Uncharacterized protein</fullName>
    </submittedName>
</protein>
<name>A0ABT6M5E0_9NOCA</name>
<sequence>MSQRDELANLIDDAIGWAGQEDIALEYHVADAILAAGYSSPRVVETIEELEALPVWSVVRDRRKYTLERCDHGWFIPGRAGYRDARDIAIPATVLYVPEEAK</sequence>
<accession>A0ABT6M5E0</accession>
<gene>
    <name evidence="1" type="ORF">M2280_000719</name>
</gene>
<evidence type="ECO:0000313" key="2">
    <source>
        <dbReference type="Proteomes" id="UP001160334"/>
    </source>
</evidence>
<keyword evidence="2" id="KW-1185">Reference proteome</keyword>
<dbReference type="EMBL" id="JARXVC010000002">
    <property type="protein sequence ID" value="MDH6279510.1"/>
    <property type="molecule type" value="Genomic_DNA"/>
</dbReference>
<comment type="caution">
    <text evidence="1">The sequence shown here is derived from an EMBL/GenBank/DDBJ whole genome shotgun (WGS) entry which is preliminary data.</text>
</comment>
<dbReference type="RefSeq" id="WP_280758911.1">
    <property type="nucleotide sequence ID" value="NZ_JARXVC010000002.1"/>
</dbReference>
<proteinExistence type="predicted"/>
<reference evidence="1 2" key="1">
    <citation type="submission" date="2023-04" db="EMBL/GenBank/DDBJ databases">
        <title>Forest soil microbial communities from Buena Vista Peninsula, Colon Province, Panama.</title>
        <authorList>
            <person name="Bouskill N."/>
        </authorList>
    </citation>
    <scope>NUCLEOTIDE SEQUENCE [LARGE SCALE GENOMIC DNA]</scope>
    <source>
        <strain evidence="1 2">CFH S0262</strain>
    </source>
</reference>
<evidence type="ECO:0000313" key="1">
    <source>
        <dbReference type="EMBL" id="MDH6279510.1"/>
    </source>
</evidence>
<organism evidence="1 2">
    <name type="scientific">Prescottella agglutinans</name>
    <dbReference type="NCBI Taxonomy" id="1644129"/>
    <lineage>
        <taxon>Bacteria</taxon>
        <taxon>Bacillati</taxon>
        <taxon>Actinomycetota</taxon>
        <taxon>Actinomycetes</taxon>
        <taxon>Mycobacteriales</taxon>
        <taxon>Nocardiaceae</taxon>
        <taxon>Prescottella</taxon>
    </lineage>
</organism>
<dbReference type="Proteomes" id="UP001160334">
    <property type="component" value="Unassembled WGS sequence"/>
</dbReference>